<dbReference type="InterPro" id="IPR051446">
    <property type="entry name" value="HTH_trans_reg/aminotransferase"/>
</dbReference>
<dbReference type="OrthoDB" id="9808770at2"/>
<keyword evidence="6 12" id="KW-0808">Transferase</keyword>
<organism evidence="12 13">
    <name type="scientific">Pelotomaculum propionicicum</name>
    <dbReference type="NCBI Taxonomy" id="258475"/>
    <lineage>
        <taxon>Bacteria</taxon>
        <taxon>Bacillati</taxon>
        <taxon>Bacillota</taxon>
        <taxon>Clostridia</taxon>
        <taxon>Eubacteriales</taxon>
        <taxon>Desulfotomaculaceae</taxon>
        <taxon>Pelotomaculum</taxon>
    </lineage>
</organism>
<evidence type="ECO:0000256" key="3">
    <source>
        <dbReference type="ARBA" id="ARBA00007441"/>
    </source>
</evidence>
<dbReference type="InterPro" id="IPR015422">
    <property type="entry name" value="PyrdxlP-dep_Trfase_small"/>
</dbReference>
<dbReference type="InterPro" id="IPR015424">
    <property type="entry name" value="PyrdxlP-dep_Trfase"/>
</dbReference>
<evidence type="ECO:0000313" key="12">
    <source>
        <dbReference type="EMBL" id="TEB13021.1"/>
    </source>
</evidence>
<dbReference type="InterPro" id="IPR004839">
    <property type="entry name" value="Aminotransferase_I/II_large"/>
</dbReference>
<comment type="subunit">
    <text evidence="4">Homodimer.</text>
</comment>
<dbReference type="GO" id="GO:0047536">
    <property type="term" value="F:2-aminoadipate transaminase activity"/>
    <property type="evidence" value="ECO:0007669"/>
    <property type="project" value="UniProtKB-EC"/>
</dbReference>
<keyword evidence="13" id="KW-1185">Reference proteome</keyword>
<evidence type="ECO:0000256" key="2">
    <source>
        <dbReference type="ARBA" id="ARBA00005384"/>
    </source>
</evidence>
<dbReference type="Proteomes" id="UP000297597">
    <property type="component" value="Unassembled WGS sequence"/>
</dbReference>
<dbReference type="Pfam" id="PF00392">
    <property type="entry name" value="GntR"/>
    <property type="match status" value="1"/>
</dbReference>
<dbReference type="InterPro" id="IPR015421">
    <property type="entry name" value="PyrdxlP-dep_Trfase_major"/>
</dbReference>
<dbReference type="Gene3D" id="1.10.10.10">
    <property type="entry name" value="Winged helix-like DNA-binding domain superfamily/Winged helix DNA-binding domain"/>
    <property type="match status" value="1"/>
</dbReference>
<dbReference type="SUPFAM" id="SSF53383">
    <property type="entry name" value="PLP-dependent transferases"/>
    <property type="match status" value="1"/>
</dbReference>
<evidence type="ECO:0000313" key="13">
    <source>
        <dbReference type="Proteomes" id="UP000297597"/>
    </source>
</evidence>
<dbReference type="RefSeq" id="WP_134212538.1">
    <property type="nucleotide sequence ID" value="NZ_QFFZ01000004.1"/>
</dbReference>
<evidence type="ECO:0000256" key="6">
    <source>
        <dbReference type="ARBA" id="ARBA00022679"/>
    </source>
</evidence>
<dbReference type="PANTHER" id="PTHR46577">
    <property type="entry name" value="HTH-TYPE TRANSCRIPTIONAL REGULATORY PROTEIN GABR"/>
    <property type="match status" value="1"/>
</dbReference>
<name>A0A4Y7RVT6_9FIRM</name>
<accession>A0A4Y7RVT6</accession>
<dbReference type="PANTHER" id="PTHR46577:SF2">
    <property type="entry name" value="TRANSCRIPTIONAL REGULATORY PROTEIN"/>
    <property type="match status" value="1"/>
</dbReference>
<keyword evidence="8" id="KW-0805">Transcription regulation</keyword>
<gene>
    <name evidence="12" type="primary">lysN_1</name>
    <name evidence="12" type="ORF">Pmgp_00659</name>
</gene>
<comment type="similarity">
    <text evidence="2">In the C-terminal section; belongs to the class-I pyridoxal-phosphate-dependent aminotransferase family.</text>
</comment>
<dbReference type="PROSITE" id="PS50949">
    <property type="entry name" value="HTH_GNTR"/>
    <property type="match status" value="1"/>
</dbReference>
<reference evidence="12 13" key="1">
    <citation type="journal article" date="2018" name="Environ. Microbiol.">
        <title>Novel energy conservation strategies and behaviour of Pelotomaculum schinkii driving syntrophic propionate catabolism.</title>
        <authorList>
            <person name="Hidalgo-Ahumada C.A.P."/>
            <person name="Nobu M.K."/>
            <person name="Narihiro T."/>
            <person name="Tamaki H."/>
            <person name="Liu W.T."/>
            <person name="Kamagata Y."/>
            <person name="Stams A.J.M."/>
            <person name="Imachi H."/>
            <person name="Sousa D.Z."/>
        </authorList>
    </citation>
    <scope>NUCLEOTIDE SEQUENCE [LARGE SCALE GENOMIC DNA]</scope>
    <source>
        <strain evidence="12 13">MGP</strain>
    </source>
</reference>
<feature type="domain" description="HTH gntR-type" evidence="11">
    <location>
        <begin position="18"/>
        <end position="86"/>
    </location>
</feature>
<dbReference type="GO" id="GO:0030170">
    <property type="term" value="F:pyridoxal phosphate binding"/>
    <property type="evidence" value="ECO:0007669"/>
    <property type="project" value="InterPro"/>
</dbReference>
<dbReference type="EC" id="2.6.1.39" evidence="12"/>
<dbReference type="Gene3D" id="3.40.640.10">
    <property type="entry name" value="Type I PLP-dependent aspartate aminotransferase-like (Major domain)"/>
    <property type="match status" value="1"/>
</dbReference>
<dbReference type="InterPro" id="IPR036388">
    <property type="entry name" value="WH-like_DNA-bd_sf"/>
</dbReference>
<dbReference type="GO" id="GO:0003700">
    <property type="term" value="F:DNA-binding transcription factor activity"/>
    <property type="evidence" value="ECO:0007669"/>
    <property type="project" value="InterPro"/>
</dbReference>
<evidence type="ECO:0000256" key="8">
    <source>
        <dbReference type="ARBA" id="ARBA00023015"/>
    </source>
</evidence>
<dbReference type="EMBL" id="QFFZ01000004">
    <property type="protein sequence ID" value="TEB13021.1"/>
    <property type="molecule type" value="Genomic_DNA"/>
</dbReference>
<dbReference type="AlphaFoldDB" id="A0A4Y7RVT6"/>
<dbReference type="GO" id="GO:0003677">
    <property type="term" value="F:DNA binding"/>
    <property type="evidence" value="ECO:0007669"/>
    <property type="project" value="UniProtKB-KW"/>
</dbReference>
<comment type="caution">
    <text evidence="12">The sequence shown here is derived from an EMBL/GenBank/DDBJ whole genome shotgun (WGS) entry which is preliminary data.</text>
</comment>
<keyword evidence="10" id="KW-0804">Transcription</keyword>
<dbReference type="FunFam" id="3.40.640.10:FF:000053">
    <property type="entry name" value="Aminotransferase, class I"/>
    <property type="match status" value="1"/>
</dbReference>
<dbReference type="InterPro" id="IPR000524">
    <property type="entry name" value="Tscrpt_reg_HTH_GntR"/>
</dbReference>
<keyword evidence="7" id="KW-0663">Pyridoxal phosphate</keyword>
<proteinExistence type="inferred from homology"/>
<dbReference type="PRINTS" id="PR00035">
    <property type="entry name" value="HTHGNTR"/>
</dbReference>
<evidence type="ECO:0000256" key="9">
    <source>
        <dbReference type="ARBA" id="ARBA00023125"/>
    </source>
</evidence>
<dbReference type="SMART" id="SM00345">
    <property type="entry name" value="HTH_GNTR"/>
    <property type="match status" value="1"/>
</dbReference>
<evidence type="ECO:0000256" key="5">
    <source>
        <dbReference type="ARBA" id="ARBA00022576"/>
    </source>
</evidence>
<protein>
    <submittedName>
        <fullName evidence="12">2-aminoadipate transaminase</fullName>
        <ecNumber evidence="12">2.6.1.39</ecNumber>
    </submittedName>
</protein>
<evidence type="ECO:0000256" key="7">
    <source>
        <dbReference type="ARBA" id="ARBA00022898"/>
    </source>
</evidence>
<comment type="cofactor">
    <cofactor evidence="1">
        <name>pyridoxal 5'-phosphate</name>
        <dbReference type="ChEBI" id="CHEBI:597326"/>
    </cofactor>
</comment>
<comment type="similarity">
    <text evidence="3">Belongs to the class-I pyridoxal-phosphate-dependent aminotransferase family.</text>
</comment>
<dbReference type="Gene3D" id="3.90.1150.10">
    <property type="entry name" value="Aspartate Aminotransferase, domain 1"/>
    <property type="match status" value="1"/>
</dbReference>
<evidence type="ECO:0000256" key="10">
    <source>
        <dbReference type="ARBA" id="ARBA00023163"/>
    </source>
</evidence>
<dbReference type="CDD" id="cd00609">
    <property type="entry name" value="AAT_like"/>
    <property type="match status" value="1"/>
</dbReference>
<sequence>MNISKLQPDFKLDPHSAQPLYLQIADLLSSKITSHTLPAGAKLPPERKLAALFGVSRTTSINAYRCLEQQGLVETKVGSGTYVAELSITRENALSGVPWHQLFTPSPQSPLSSILRELVDTNLDSGNISLAAGMPDPAFYPVKLFQKLFNQDKGGTNKADLGHIPTEGYGPLRLSVAGLLDAKGIHLSMENIMITAGSQQGLYLISKVLLEPGDYVVVESPTFIGAHQVFQASGARVLTLPVAGAFPFALLEDYLIRYRPKLLYMIPTYHNPTGRVLPENQRRELLQLAARHRLAILEDDPYSDLYYGEEPPPSLKALDTYGGVVYLSTFSKILCPGLRIGYAAAHPALINRLALEKQYIDLHSNNLAQILICRLLDQGSLPAHLAFVRAEYKKRRDALVEALRHFCHQDLTFSLPEGGFYLWCKIQVPVLSGRLLHEAAKTGLSFVPGEAFYSTPDGEREIRLCFTTHPEHLLSEAAKRLSEVLARLARADKRKETPVSIPFRPIV</sequence>
<evidence type="ECO:0000256" key="1">
    <source>
        <dbReference type="ARBA" id="ARBA00001933"/>
    </source>
</evidence>
<evidence type="ECO:0000259" key="11">
    <source>
        <dbReference type="PROSITE" id="PS50949"/>
    </source>
</evidence>
<keyword evidence="5 12" id="KW-0032">Aminotransferase</keyword>
<dbReference type="InterPro" id="IPR036390">
    <property type="entry name" value="WH_DNA-bd_sf"/>
</dbReference>
<evidence type="ECO:0000256" key="4">
    <source>
        <dbReference type="ARBA" id="ARBA00011738"/>
    </source>
</evidence>
<keyword evidence="9" id="KW-0238">DNA-binding</keyword>
<dbReference type="SUPFAM" id="SSF46785">
    <property type="entry name" value="Winged helix' DNA-binding domain"/>
    <property type="match status" value="1"/>
</dbReference>
<dbReference type="Pfam" id="PF00155">
    <property type="entry name" value="Aminotran_1_2"/>
    <property type="match status" value="1"/>
</dbReference>
<dbReference type="CDD" id="cd07377">
    <property type="entry name" value="WHTH_GntR"/>
    <property type="match status" value="1"/>
</dbReference>